<dbReference type="EMBL" id="CATQJL010000223">
    <property type="protein sequence ID" value="CAJ0598826.1"/>
    <property type="molecule type" value="Genomic_DNA"/>
</dbReference>
<dbReference type="AlphaFoldDB" id="A0AA36GVC4"/>
<dbReference type="Proteomes" id="UP001176961">
    <property type="component" value="Unassembled WGS sequence"/>
</dbReference>
<proteinExistence type="predicted"/>
<evidence type="ECO:0000313" key="2">
    <source>
        <dbReference type="EMBL" id="CAJ0598826.1"/>
    </source>
</evidence>
<feature type="compositionally biased region" description="Basic and acidic residues" evidence="1">
    <location>
        <begin position="52"/>
        <end position="68"/>
    </location>
</feature>
<evidence type="ECO:0000313" key="3">
    <source>
        <dbReference type="Proteomes" id="UP001176961"/>
    </source>
</evidence>
<sequence>MRFALKPDGITYLTSNLQRRLCLIILQLIRKGKRKFLINACAPYRFSSQNSDGKKDYTSSKRDVRGHL</sequence>
<reference evidence="2" key="1">
    <citation type="submission" date="2023-07" db="EMBL/GenBank/DDBJ databases">
        <authorList>
            <consortium name="CYATHOMIX"/>
        </authorList>
    </citation>
    <scope>NUCLEOTIDE SEQUENCE</scope>
    <source>
        <strain evidence="2">N/A</strain>
    </source>
</reference>
<evidence type="ECO:0000256" key="1">
    <source>
        <dbReference type="SAM" id="MobiDB-lite"/>
    </source>
</evidence>
<gene>
    <name evidence="2" type="ORF">CYNAS_LOCUS10809</name>
</gene>
<feature type="region of interest" description="Disordered" evidence="1">
    <location>
        <begin position="46"/>
        <end position="68"/>
    </location>
</feature>
<accession>A0AA36GVC4</accession>
<organism evidence="2 3">
    <name type="scientific">Cylicocyclus nassatus</name>
    <name type="common">Nematode worm</name>
    <dbReference type="NCBI Taxonomy" id="53992"/>
    <lineage>
        <taxon>Eukaryota</taxon>
        <taxon>Metazoa</taxon>
        <taxon>Ecdysozoa</taxon>
        <taxon>Nematoda</taxon>
        <taxon>Chromadorea</taxon>
        <taxon>Rhabditida</taxon>
        <taxon>Rhabditina</taxon>
        <taxon>Rhabditomorpha</taxon>
        <taxon>Strongyloidea</taxon>
        <taxon>Strongylidae</taxon>
        <taxon>Cylicocyclus</taxon>
    </lineage>
</organism>
<protein>
    <submittedName>
        <fullName evidence="2">Uncharacterized protein</fullName>
    </submittedName>
</protein>
<comment type="caution">
    <text evidence="2">The sequence shown here is derived from an EMBL/GenBank/DDBJ whole genome shotgun (WGS) entry which is preliminary data.</text>
</comment>
<name>A0AA36GVC4_CYLNA</name>
<keyword evidence="3" id="KW-1185">Reference proteome</keyword>